<proteinExistence type="evidence at transcript level"/>
<evidence type="ECO:0000313" key="2">
    <source>
        <dbReference type="EMBL" id="AFK44323.1"/>
    </source>
</evidence>
<sequence length="52" mass="6053">MRRTSIYFPLQDGRFMIQQRNGNVIQSMGIKLLLPSNTTWILLLLSFNLIIS</sequence>
<protein>
    <recommendedName>
        <fullName evidence="3">Transmembrane protein</fullName>
    </recommendedName>
</protein>
<keyword evidence="1" id="KW-1133">Transmembrane helix</keyword>
<keyword evidence="1" id="KW-0812">Transmembrane</keyword>
<evidence type="ECO:0008006" key="3">
    <source>
        <dbReference type="Google" id="ProtNLM"/>
    </source>
</evidence>
<evidence type="ECO:0000256" key="1">
    <source>
        <dbReference type="SAM" id="Phobius"/>
    </source>
</evidence>
<dbReference type="EMBL" id="BT144529">
    <property type="protein sequence ID" value="AFK44323.1"/>
    <property type="molecule type" value="mRNA"/>
</dbReference>
<keyword evidence="1" id="KW-0472">Membrane</keyword>
<feature type="transmembrane region" description="Helical" evidence="1">
    <location>
        <begin position="32"/>
        <end position="51"/>
    </location>
</feature>
<reference evidence="2" key="1">
    <citation type="submission" date="2012-05" db="EMBL/GenBank/DDBJ databases">
        <authorList>
            <person name="Krishnakumar V."/>
            <person name="Cheung F."/>
            <person name="Xiao Y."/>
            <person name="Chan A."/>
            <person name="Moskal W.A."/>
            <person name="Town C.D."/>
        </authorList>
    </citation>
    <scope>NUCLEOTIDE SEQUENCE</scope>
</reference>
<name>I3SVN1_MEDTR</name>
<accession>I3SVN1</accession>
<organism evidence="2">
    <name type="scientific">Medicago truncatula</name>
    <name type="common">Barrel medic</name>
    <name type="synonym">Medicago tribuloides</name>
    <dbReference type="NCBI Taxonomy" id="3880"/>
    <lineage>
        <taxon>Eukaryota</taxon>
        <taxon>Viridiplantae</taxon>
        <taxon>Streptophyta</taxon>
        <taxon>Embryophyta</taxon>
        <taxon>Tracheophyta</taxon>
        <taxon>Spermatophyta</taxon>
        <taxon>Magnoliopsida</taxon>
        <taxon>eudicotyledons</taxon>
        <taxon>Gunneridae</taxon>
        <taxon>Pentapetalae</taxon>
        <taxon>rosids</taxon>
        <taxon>fabids</taxon>
        <taxon>Fabales</taxon>
        <taxon>Fabaceae</taxon>
        <taxon>Papilionoideae</taxon>
        <taxon>50 kb inversion clade</taxon>
        <taxon>NPAAA clade</taxon>
        <taxon>Hologalegina</taxon>
        <taxon>IRL clade</taxon>
        <taxon>Trifolieae</taxon>
        <taxon>Medicago</taxon>
    </lineage>
</organism>
<dbReference type="AlphaFoldDB" id="I3SVN1"/>